<dbReference type="EMBL" id="AQHR01000010">
    <property type="protein sequence ID" value="EON79265.1"/>
    <property type="molecule type" value="Genomic_DNA"/>
</dbReference>
<proteinExistence type="predicted"/>
<evidence type="ECO:0008006" key="3">
    <source>
        <dbReference type="Google" id="ProtNLM"/>
    </source>
</evidence>
<name>R7ZYV1_9BACT</name>
<dbReference type="Gene3D" id="3.30.1120.10">
    <property type="match status" value="1"/>
</dbReference>
<dbReference type="InterPro" id="IPR017850">
    <property type="entry name" value="Alkaline_phosphatase_core_sf"/>
</dbReference>
<accession>R7ZYV1</accession>
<evidence type="ECO:0000313" key="2">
    <source>
        <dbReference type="Proteomes" id="UP000013909"/>
    </source>
</evidence>
<reference evidence="1 2" key="1">
    <citation type="submission" date="2013-02" db="EMBL/GenBank/DDBJ databases">
        <title>A novel strain isolated from Lonar lake, Maharashtra, India.</title>
        <authorList>
            <person name="Singh A."/>
        </authorList>
    </citation>
    <scope>NUCLEOTIDE SEQUENCE [LARGE SCALE GENOMIC DNA]</scope>
    <source>
        <strain evidence="1 2">AK24</strain>
    </source>
</reference>
<dbReference type="AlphaFoldDB" id="R7ZYV1"/>
<dbReference type="Proteomes" id="UP000013909">
    <property type="component" value="Unassembled WGS sequence"/>
</dbReference>
<protein>
    <recommendedName>
        <fullName evidence="3">N-sulphoglucosamine sulphohydrolase C-terminal domain-containing protein</fullName>
    </recommendedName>
</protein>
<dbReference type="RefSeq" id="WP_010852422.1">
    <property type="nucleotide sequence ID" value="NZ_AQHR01000010.1"/>
</dbReference>
<comment type="caution">
    <text evidence="1">The sequence shown here is derived from an EMBL/GenBank/DDBJ whole genome shotgun (WGS) entry which is preliminary data.</text>
</comment>
<sequence length="62" mass="7113">MDNQFKLYSPDGGQTYELYDLINDPIERSNVAANYPDKVKDLTLQLKHWLISCQESNSGGDY</sequence>
<evidence type="ECO:0000313" key="1">
    <source>
        <dbReference type="EMBL" id="EON79265.1"/>
    </source>
</evidence>
<dbReference type="SUPFAM" id="SSF53649">
    <property type="entry name" value="Alkaline phosphatase-like"/>
    <property type="match status" value="1"/>
</dbReference>
<keyword evidence="2" id="KW-1185">Reference proteome</keyword>
<gene>
    <name evidence="1" type="ORF">ADIS_0270</name>
</gene>
<dbReference type="STRING" id="1232681.ADIS_0270"/>
<organism evidence="1 2">
    <name type="scientific">Lunatimonas lonarensis</name>
    <dbReference type="NCBI Taxonomy" id="1232681"/>
    <lineage>
        <taxon>Bacteria</taxon>
        <taxon>Pseudomonadati</taxon>
        <taxon>Bacteroidota</taxon>
        <taxon>Cytophagia</taxon>
        <taxon>Cytophagales</taxon>
        <taxon>Cyclobacteriaceae</taxon>
    </lineage>
</organism>